<keyword evidence="1" id="KW-0472">Membrane</keyword>
<comment type="caution">
    <text evidence="2">The sequence shown here is derived from an EMBL/GenBank/DDBJ whole genome shotgun (WGS) entry which is preliminary data.</text>
</comment>
<sequence length="495" mass="55061">MFWYGIRSRRMRRLSHRTVVVIFICATVTWFWLTSAPVVRPKSAAWTVAAEILHILDAVVDGYVHPAMNSSVQGEESFSARLLEQDVAAQQLLRCFSDLSQFDSCSLSHSAIDATSASPVMPFIVPTSQIHNVSDSRIKPISCLCSSLAGKKLTMVGGDHVYRFHNLLLEHQRRLEGKRFPCLGKEFCTHHHMCSRATRNNPVLKEELRRYIRSPSIEELVKTGSSLVNYILSDTLLTLPDPEAPEYSVPYIHAFSGVRSRETYWLASARKADILILGRGPFSAPPSTYTGNWSFLSGFPSYTRSYHVNIPSFASPTPKPLQIVDAAVHATLSVFLPEIQHTLDALCANGCLNRSKKVIWLVNQPRLPGKGHGQTNALLRTYLLPSGQGEPPLGDPKAVLLRHLAVLSTDERSKDSWTLYYNVQGMSFSRLKVVSSESSAVLIHELISRKLTCTVYLQDRLLRQVLPRFGVPLLQLGTRLVEAGPGVAGPQQAHT</sequence>
<evidence type="ECO:0000256" key="1">
    <source>
        <dbReference type="SAM" id="Phobius"/>
    </source>
</evidence>
<gene>
    <name evidence="2" type="ORF">F5891DRAFT_1030759</name>
</gene>
<dbReference type="GeneID" id="64655884"/>
<organism evidence="2 3">
    <name type="scientific">Suillus fuscotomentosus</name>
    <dbReference type="NCBI Taxonomy" id="1912939"/>
    <lineage>
        <taxon>Eukaryota</taxon>
        <taxon>Fungi</taxon>
        <taxon>Dikarya</taxon>
        <taxon>Basidiomycota</taxon>
        <taxon>Agaricomycotina</taxon>
        <taxon>Agaricomycetes</taxon>
        <taxon>Agaricomycetidae</taxon>
        <taxon>Boletales</taxon>
        <taxon>Suillineae</taxon>
        <taxon>Suillaceae</taxon>
        <taxon>Suillus</taxon>
    </lineage>
</organism>
<evidence type="ECO:0000313" key="2">
    <source>
        <dbReference type="EMBL" id="KAG1900918.1"/>
    </source>
</evidence>
<proteinExistence type="predicted"/>
<name>A0AAD4E9N3_9AGAM</name>
<keyword evidence="1" id="KW-1133">Transmembrane helix</keyword>
<feature type="transmembrane region" description="Helical" evidence="1">
    <location>
        <begin position="14"/>
        <end position="33"/>
    </location>
</feature>
<dbReference type="Proteomes" id="UP001195769">
    <property type="component" value="Unassembled WGS sequence"/>
</dbReference>
<keyword evidence="3" id="KW-1185">Reference proteome</keyword>
<dbReference type="EMBL" id="JABBWK010000024">
    <property type="protein sequence ID" value="KAG1900918.1"/>
    <property type="molecule type" value="Genomic_DNA"/>
</dbReference>
<dbReference type="AlphaFoldDB" id="A0AAD4E9N3"/>
<accession>A0AAD4E9N3</accession>
<protein>
    <submittedName>
        <fullName evidence="2">Uncharacterized protein</fullName>
    </submittedName>
</protein>
<evidence type="ECO:0000313" key="3">
    <source>
        <dbReference type="Proteomes" id="UP001195769"/>
    </source>
</evidence>
<reference evidence="2" key="1">
    <citation type="journal article" date="2020" name="New Phytol.">
        <title>Comparative genomics reveals dynamic genome evolution in host specialist ectomycorrhizal fungi.</title>
        <authorList>
            <person name="Lofgren L.A."/>
            <person name="Nguyen N.H."/>
            <person name="Vilgalys R."/>
            <person name="Ruytinx J."/>
            <person name="Liao H.L."/>
            <person name="Branco S."/>
            <person name="Kuo A."/>
            <person name="LaButti K."/>
            <person name="Lipzen A."/>
            <person name="Andreopoulos W."/>
            <person name="Pangilinan J."/>
            <person name="Riley R."/>
            <person name="Hundley H."/>
            <person name="Na H."/>
            <person name="Barry K."/>
            <person name="Grigoriev I.V."/>
            <person name="Stajich J.E."/>
            <person name="Kennedy P.G."/>
        </authorList>
    </citation>
    <scope>NUCLEOTIDE SEQUENCE</scope>
    <source>
        <strain evidence="2">FC203</strain>
    </source>
</reference>
<keyword evidence="1" id="KW-0812">Transmembrane</keyword>
<dbReference type="RefSeq" id="XP_041226494.1">
    <property type="nucleotide sequence ID" value="XM_041361586.1"/>
</dbReference>